<keyword evidence="6" id="KW-0274">FAD</keyword>
<accession>A0A4Q4M778</accession>
<comment type="cofactor">
    <cofactor evidence="1 6">
        <name>FAD</name>
        <dbReference type="ChEBI" id="CHEBI:57692"/>
    </cofactor>
</comment>
<evidence type="ECO:0000256" key="2">
    <source>
        <dbReference type="ARBA" id="ARBA00005995"/>
    </source>
</evidence>
<feature type="binding site" evidence="5">
    <location>
        <position position="384"/>
    </location>
    <ligand>
        <name>substrate</name>
    </ligand>
</feature>
<name>A0A4Q4M778_9PLEO</name>
<dbReference type="PANTHER" id="PTHR43563:SF1">
    <property type="entry name" value="AMINE OXIDASE [FLAVIN-CONTAINING] B"/>
    <property type="match status" value="1"/>
</dbReference>
<feature type="binding site" evidence="5">
    <location>
        <position position="281"/>
    </location>
    <ligand>
        <name>FAD</name>
        <dbReference type="ChEBI" id="CHEBI:57692"/>
    </ligand>
</feature>
<evidence type="ECO:0000313" key="9">
    <source>
        <dbReference type="Proteomes" id="UP000292402"/>
    </source>
</evidence>
<dbReference type="InterPro" id="IPR001613">
    <property type="entry name" value="Flavin_amine_oxidase"/>
</dbReference>
<evidence type="ECO:0000256" key="5">
    <source>
        <dbReference type="PIRSR" id="PIRSR601613-1"/>
    </source>
</evidence>
<comment type="similarity">
    <text evidence="2 6">Belongs to the flavin monoamine oxidase family.</text>
</comment>
<dbReference type="InterPro" id="IPR036188">
    <property type="entry name" value="FAD/NAD-bd_sf"/>
</dbReference>
<dbReference type="PANTHER" id="PTHR43563">
    <property type="entry name" value="AMINE OXIDASE"/>
    <property type="match status" value="1"/>
</dbReference>
<comment type="catalytic activity">
    <reaction evidence="4">
        <text>a secondary aliphatic amine + O2 + H2O = a primary amine + an aldehyde + H2O2</text>
        <dbReference type="Rhea" id="RHEA:26414"/>
        <dbReference type="ChEBI" id="CHEBI:15377"/>
        <dbReference type="ChEBI" id="CHEBI:15379"/>
        <dbReference type="ChEBI" id="CHEBI:16240"/>
        <dbReference type="ChEBI" id="CHEBI:17478"/>
        <dbReference type="ChEBI" id="CHEBI:58855"/>
        <dbReference type="ChEBI" id="CHEBI:65296"/>
        <dbReference type="EC" id="1.4.3.4"/>
    </reaction>
</comment>
<evidence type="ECO:0000313" key="8">
    <source>
        <dbReference type="EMBL" id="RYN43625.1"/>
    </source>
</evidence>
<keyword evidence="3 6" id="KW-0560">Oxidoreductase</keyword>
<dbReference type="Gene3D" id="3.50.50.60">
    <property type="entry name" value="FAD/NAD(P)-binding domain"/>
    <property type="match status" value="2"/>
</dbReference>
<evidence type="ECO:0000259" key="7">
    <source>
        <dbReference type="Pfam" id="PF01593"/>
    </source>
</evidence>
<dbReference type="PRINTS" id="PR00757">
    <property type="entry name" value="AMINEOXDASEF"/>
</dbReference>
<dbReference type="GO" id="GO:0097621">
    <property type="term" value="F:monoamine oxidase activity"/>
    <property type="evidence" value="ECO:0007669"/>
    <property type="project" value="UniProtKB-EC"/>
</dbReference>
<organism evidence="8 9">
    <name type="scientific">Alternaria tenuissima</name>
    <dbReference type="NCBI Taxonomy" id="119927"/>
    <lineage>
        <taxon>Eukaryota</taxon>
        <taxon>Fungi</taxon>
        <taxon>Dikarya</taxon>
        <taxon>Ascomycota</taxon>
        <taxon>Pezizomycotina</taxon>
        <taxon>Dothideomycetes</taxon>
        <taxon>Pleosporomycetidae</taxon>
        <taxon>Pleosporales</taxon>
        <taxon>Pleosporineae</taxon>
        <taxon>Pleosporaceae</taxon>
        <taxon>Alternaria</taxon>
        <taxon>Alternaria sect. Alternaria</taxon>
        <taxon>Alternaria alternata complex</taxon>
    </lineage>
</organism>
<gene>
    <name evidence="8" type="ORF">AA0114_g10198</name>
</gene>
<dbReference type="AlphaFoldDB" id="A0A4Q4M778"/>
<dbReference type="Gene3D" id="3.90.660.10">
    <property type="match status" value="2"/>
</dbReference>
<dbReference type="Pfam" id="PF01593">
    <property type="entry name" value="Amino_oxidase"/>
    <property type="match status" value="1"/>
</dbReference>
<dbReference type="EC" id="1.4.3.-" evidence="6"/>
<evidence type="ECO:0000256" key="4">
    <source>
        <dbReference type="ARBA" id="ARBA00048448"/>
    </source>
</evidence>
<comment type="caution">
    <text evidence="8">The sequence shown here is derived from an EMBL/GenBank/DDBJ whole genome shotgun (WGS) entry which is preliminary data.</text>
</comment>
<dbReference type="Proteomes" id="UP000292402">
    <property type="component" value="Unassembled WGS sequence"/>
</dbReference>
<evidence type="ECO:0000256" key="1">
    <source>
        <dbReference type="ARBA" id="ARBA00001974"/>
    </source>
</evidence>
<sequence length="500" mass="55642">MDSRDGYTWTATDGLKAGVPSLGVITPSTNLSESESEEFYDVIVVGAGYCGLTAARNAAIEGLKVLLLEGRDRIGGRSWSSNIQGYPFEMGGTWVHWGQSNTWREIVRYQMMNEVEKSFDFSHGVNHYELNIGLEEGSTMSHDEEIKDALLIAALNKFTNIDGAYGRNMIPLPYDMFHVAKATHLDDLSAQDRIDEIAPSLSPQERAAVESFVLLCSGATLATTSFLEFMHWWALCGYTYAGCLDMLITWKFKGGQSTFAIKFFQEALATKRLAYAFNSPVSNIQDTGRKVKVTTRDGRRYHAARVISAMPLNVLGEVTFDPPLCAGKTEAIATGHVNQCVKVHAEVSNKDLRSWTGVAYPHNELMYAIGDGTTPAGNTHIVCFGGSNKHINPEDDIDATKRAVTNMFVQQQNQPNIERLVFHNWSKDEFAKGAWFFSSPGFLAKYLDDLRERHGNVLFANSDWALGWRSFIDGAIEEGTRVAFEVRTELMKLREMDSSS</sequence>
<protein>
    <recommendedName>
        <fullName evidence="6">Amine oxidase</fullName>
        <ecNumber evidence="6">1.4.3.-</ecNumber>
    </recommendedName>
</protein>
<feature type="domain" description="Amine oxidase" evidence="7">
    <location>
        <begin position="50"/>
        <end position="485"/>
    </location>
</feature>
<evidence type="ECO:0000256" key="3">
    <source>
        <dbReference type="ARBA" id="ARBA00023002"/>
    </source>
</evidence>
<reference evidence="9" key="1">
    <citation type="journal article" date="2019" name="bioRxiv">
        <title>Genomics, evolutionary history and diagnostics of the Alternaria alternata species group including apple and Asian pear pathotypes.</title>
        <authorList>
            <person name="Armitage A.D."/>
            <person name="Cockerton H.M."/>
            <person name="Sreenivasaprasad S."/>
            <person name="Woodhall J.W."/>
            <person name="Lane C.R."/>
            <person name="Harrison R.J."/>
            <person name="Clarkson J.P."/>
        </authorList>
    </citation>
    <scope>NUCLEOTIDE SEQUENCE [LARGE SCALE GENOMIC DNA]</scope>
    <source>
        <strain evidence="9">FERA 1082</strain>
    </source>
</reference>
<dbReference type="InterPro" id="IPR050703">
    <property type="entry name" value="Flavin_MAO"/>
</dbReference>
<dbReference type="EMBL" id="PDXA01000044">
    <property type="protein sequence ID" value="RYN43625.1"/>
    <property type="molecule type" value="Genomic_DNA"/>
</dbReference>
<proteinExistence type="inferred from homology"/>
<dbReference type="SUPFAM" id="SSF51905">
    <property type="entry name" value="FAD/NAD(P)-binding domain"/>
    <property type="match status" value="1"/>
</dbReference>
<dbReference type="InterPro" id="IPR002937">
    <property type="entry name" value="Amino_oxidase"/>
</dbReference>
<evidence type="ECO:0000256" key="6">
    <source>
        <dbReference type="RuleBase" id="RU362067"/>
    </source>
</evidence>
<keyword evidence="6" id="KW-0285">Flavoprotein</keyword>